<feature type="domain" description="Dihydroneopterin aldolase/epimerase" evidence="8">
    <location>
        <begin position="59"/>
        <end position="172"/>
    </location>
</feature>
<comment type="pathway">
    <text evidence="2 6">Cofactor biosynthesis; tetrahydrofolate biosynthesis; 2-amino-4-hydroxy-6-hydroxymethyl-7,8-dihydropteridine diphosphate from 7,8-dihydroneopterin triphosphate: step 3/4.</text>
</comment>
<dbReference type="CDD" id="cd00534">
    <property type="entry name" value="DHNA_DHNTPE"/>
    <property type="match status" value="1"/>
</dbReference>
<protein>
    <recommendedName>
        <fullName evidence="6">7,8-dihydroneopterin aldolase</fullName>
        <ecNumber evidence="6">4.1.2.25</ecNumber>
    </recommendedName>
</protein>
<proteinExistence type="inferred from homology"/>
<dbReference type="InterPro" id="IPR006157">
    <property type="entry name" value="FolB_dom"/>
</dbReference>
<evidence type="ECO:0000313" key="10">
    <source>
        <dbReference type="RefSeq" id="XP_060668775.1"/>
    </source>
</evidence>
<evidence type="ECO:0000256" key="7">
    <source>
        <dbReference type="SAM" id="SignalP"/>
    </source>
</evidence>
<dbReference type="InterPro" id="IPR043133">
    <property type="entry name" value="GTP-CH-I_C/QueF"/>
</dbReference>
<dbReference type="EC" id="4.1.2.25" evidence="6"/>
<gene>
    <name evidence="10" type="primary">LOC107433648</name>
</gene>
<feature type="chain" id="PRO_5046883752" description="7,8-dihydroneopterin aldolase" evidence="7">
    <location>
        <begin position="24"/>
        <end position="191"/>
    </location>
</feature>
<keyword evidence="9" id="KW-1185">Reference proteome</keyword>
<comment type="similarity">
    <text evidence="3 6">Belongs to the DHNA family.</text>
</comment>
<keyword evidence="5 6" id="KW-0456">Lyase</keyword>
<dbReference type="Gene3D" id="3.30.1130.10">
    <property type="match status" value="1"/>
</dbReference>
<dbReference type="PANTHER" id="PTHR42844">
    <property type="entry name" value="DIHYDRONEOPTERIN ALDOLASE 1-RELATED"/>
    <property type="match status" value="1"/>
</dbReference>
<evidence type="ECO:0000259" key="8">
    <source>
        <dbReference type="SMART" id="SM00905"/>
    </source>
</evidence>
<dbReference type="InterPro" id="IPR006156">
    <property type="entry name" value="Dihydroneopterin_aldolase"/>
</dbReference>
<dbReference type="Pfam" id="PF02152">
    <property type="entry name" value="FolB"/>
    <property type="match status" value="1"/>
</dbReference>
<dbReference type="SUPFAM" id="SSF55620">
    <property type="entry name" value="Tetrahydrobiopterin biosynthesis enzymes-like"/>
    <property type="match status" value="1"/>
</dbReference>
<dbReference type="NCBIfam" id="TIGR00525">
    <property type="entry name" value="folB"/>
    <property type="match status" value="1"/>
</dbReference>
<evidence type="ECO:0000313" key="9">
    <source>
        <dbReference type="Proteomes" id="UP001652623"/>
    </source>
</evidence>
<name>A0ABM3ZWC1_ZIZJJ</name>
<dbReference type="RefSeq" id="XP_060668775.1">
    <property type="nucleotide sequence ID" value="XM_060812792.1"/>
</dbReference>
<evidence type="ECO:0000256" key="3">
    <source>
        <dbReference type="ARBA" id="ARBA00005708"/>
    </source>
</evidence>
<organism evidence="9 10">
    <name type="scientific">Ziziphus jujuba</name>
    <name type="common">Chinese jujube</name>
    <name type="synonym">Ziziphus sativa</name>
    <dbReference type="NCBI Taxonomy" id="326968"/>
    <lineage>
        <taxon>Eukaryota</taxon>
        <taxon>Viridiplantae</taxon>
        <taxon>Streptophyta</taxon>
        <taxon>Embryophyta</taxon>
        <taxon>Tracheophyta</taxon>
        <taxon>Spermatophyta</taxon>
        <taxon>Magnoliopsida</taxon>
        <taxon>eudicotyledons</taxon>
        <taxon>Gunneridae</taxon>
        <taxon>Pentapetalae</taxon>
        <taxon>rosids</taxon>
        <taxon>fabids</taxon>
        <taxon>Rosales</taxon>
        <taxon>Rhamnaceae</taxon>
        <taxon>Paliureae</taxon>
        <taxon>Ziziphus</taxon>
    </lineage>
</organism>
<sequence length="191" mass="21578">MFVFRVLLIIWVLRFSDTEVAFAFAIPNWSRLNKLMRGKPHFPLGVGMEDAAIPKGDKLILRGLKFHGFHGVKPEERKLGQKFLVDVDAWMDLHPAGLSDRLSDTISYTEIYRIVKEVIEGQPHNLLESVAQLIASTTLTRYPQISAVRVLVGKPHVSVQGPLDCLGVEIHRYRSIHIPKAFGADMLCYFA</sequence>
<evidence type="ECO:0000256" key="4">
    <source>
        <dbReference type="ARBA" id="ARBA00022909"/>
    </source>
</evidence>
<comment type="function">
    <text evidence="6">Catalyzes the conversion of 7,8-dihydroneopterin to 6-hydroxymethyl-7,8-dihydropterin.</text>
</comment>
<reference evidence="10" key="1">
    <citation type="submission" date="2025-08" db="UniProtKB">
        <authorList>
            <consortium name="RefSeq"/>
        </authorList>
    </citation>
    <scope>IDENTIFICATION</scope>
    <source>
        <tissue evidence="10">Seedling</tissue>
    </source>
</reference>
<dbReference type="Proteomes" id="UP001652623">
    <property type="component" value="Chromosome 11"/>
</dbReference>
<dbReference type="SMART" id="SM00905">
    <property type="entry name" value="FolB"/>
    <property type="match status" value="1"/>
</dbReference>
<evidence type="ECO:0000256" key="5">
    <source>
        <dbReference type="ARBA" id="ARBA00023239"/>
    </source>
</evidence>
<feature type="signal peptide" evidence="7">
    <location>
        <begin position="1"/>
        <end position="23"/>
    </location>
</feature>
<accession>A0ABM3ZWC1</accession>
<dbReference type="NCBIfam" id="TIGR00526">
    <property type="entry name" value="folB_dom"/>
    <property type="match status" value="1"/>
</dbReference>
<evidence type="ECO:0000256" key="2">
    <source>
        <dbReference type="ARBA" id="ARBA00005013"/>
    </source>
</evidence>
<keyword evidence="7" id="KW-0732">Signal</keyword>
<dbReference type="PANTHER" id="PTHR42844:SF1">
    <property type="entry name" value="DIHYDRONEOPTERIN ALDOLASE 1-RELATED"/>
    <property type="match status" value="1"/>
</dbReference>
<evidence type="ECO:0000256" key="1">
    <source>
        <dbReference type="ARBA" id="ARBA00001353"/>
    </source>
</evidence>
<evidence type="ECO:0000256" key="6">
    <source>
        <dbReference type="RuleBase" id="RU362079"/>
    </source>
</evidence>
<dbReference type="GeneID" id="107433648"/>
<comment type="catalytic activity">
    <reaction evidence="1 6">
        <text>7,8-dihydroneopterin = 6-hydroxymethyl-7,8-dihydropterin + glycolaldehyde</text>
        <dbReference type="Rhea" id="RHEA:10540"/>
        <dbReference type="ChEBI" id="CHEBI:17001"/>
        <dbReference type="ChEBI" id="CHEBI:17071"/>
        <dbReference type="ChEBI" id="CHEBI:44841"/>
        <dbReference type="EC" id="4.1.2.25"/>
    </reaction>
</comment>
<keyword evidence="4 6" id="KW-0289">Folate biosynthesis</keyword>